<gene>
    <name evidence="2" type="ORF">EJ02DRAFT_429244</name>
</gene>
<feature type="compositionally biased region" description="Polar residues" evidence="1">
    <location>
        <begin position="116"/>
        <end position="133"/>
    </location>
</feature>
<dbReference type="Proteomes" id="UP000800038">
    <property type="component" value="Unassembled WGS sequence"/>
</dbReference>
<accession>A0A6A5SAQ0</accession>
<feature type="compositionally biased region" description="Gly residues" evidence="1">
    <location>
        <begin position="405"/>
        <end position="420"/>
    </location>
</feature>
<evidence type="ECO:0008006" key="4">
    <source>
        <dbReference type="Google" id="ProtNLM"/>
    </source>
</evidence>
<feature type="compositionally biased region" description="Low complexity" evidence="1">
    <location>
        <begin position="48"/>
        <end position="64"/>
    </location>
</feature>
<protein>
    <recommendedName>
        <fullName evidence="4">GAG-pre-integrase domain-containing protein</fullName>
    </recommendedName>
</protein>
<dbReference type="AlphaFoldDB" id="A0A6A5SAQ0"/>
<dbReference type="EMBL" id="ML976475">
    <property type="protein sequence ID" value="KAF1934557.1"/>
    <property type="molecule type" value="Genomic_DNA"/>
</dbReference>
<keyword evidence="3" id="KW-1185">Reference proteome</keyword>
<name>A0A6A5SAQ0_9PLEO</name>
<dbReference type="OrthoDB" id="3786303at2759"/>
<feature type="region of interest" description="Disordered" evidence="1">
    <location>
        <begin position="99"/>
        <end position="140"/>
    </location>
</feature>
<sequence length="782" mass="89401">MIATENALEWDPAEFQSMDFHPRSKAYRRQQNAPRIDHVPEQQPPQPALLAGTQPPQSQLQSQPLPLPQSQPPLQSEQQGDQQDEHRGVGQYVQNLRHQNADSQQPPHRSSALREPQSQQRWEQHVPSQSWHPQLQARPPATAYREVTPFPQQPTSGVPFRPPALLPHDPYKTLPPRWSRNDRLNASAITQFSKLWDNSNKYTGNAYDLLDDKIKIFFSICWQVDIKEEEFHAVFPRILTGRAEMFYIQVMERDDSFASAYTAIKNHFDHDVHHQHYYTDWTTTTFARTRAENPDKGLHKVLQILLDKLQLCQRALGKNFEGEDALRTTVINACRGVPELEMALFKPATICEGLFSDLRSAVETHLARQHTTQMLMGSNTVTEDQYYLDRRYNGNRRGRGGYRGGFQGGFRGGGNRGNGGNQRSFNNSERSFTLRWKKKCFVCQKEGCWSTNHTDEERKAARAQFLSACHFAGTQPPADFSVHIAQYEGSEQTSQYTLGGWRDDDDDDDDDSEQHHFTAAYVAHQFFKEQCLADQAFIHQISGDNIYGRGTPSTPASQFLIEDRYTRSVYQGILPDTGAANVSTVGREQYLALTREDPTVTMDTSTAGKASIKFGKGSVTASIGTAQVPTEIGKIDFEVLDAPTPFLLCLADMDRLKVYFNNTMDELVQGDARTPVIRKWGHPWFHLNKREQATVFLTETELRRLHRRFGHPAVMRLAKLLKDAGHDDFEEKTLEEIARFCHHCQLNSSAPRRFKFTLKDDRYFNYEILADVMREVPQRNVG</sequence>
<feature type="region of interest" description="Disordered" evidence="1">
    <location>
        <begin position="1"/>
        <end position="86"/>
    </location>
</feature>
<organism evidence="2 3">
    <name type="scientific">Clathrospora elynae</name>
    <dbReference type="NCBI Taxonomy" id="706981"/>
    <lineage>
        <taxon>Eukaryota</taxon>
        <taxon>Fungi</taxon>
        <taxon>Dikarya</taxon>
        <taxon>Ascomycota</taxon>
        <taxon>Pezizomycotina</taxon>
        <taxon>Dothideomycetes</taxon>
        <taxon>Pleosporomycetidae</taxon>
        <taxon>Pleosporales</taxon>
        <taxon>Diademaceae</taxon>
        <taxon>Clathrospora</taxon>
    </lineage>
</organism>
<proteinExistence type="predicted"/>
<evidence type="ECO:0000256" key="1">
    <source>
        <dbReference type="SAM" id="MobiDB-lite"/>
    </source>
</evidence>
<feature type="region of interest" description="Disordered" evidence="1">
    <location>
        <begin position="405"/>
        <end position="426"/>
    </location>
</feature>
<reference evidence="2" key="1">
    <citation type="journal article" date="2020" name="Stud. Mycol.">
        <title>101 Dothideomycetes genomes: a test case for predicting lifestyles and emergence of pathogens.</title>
        <authorList>
            <person name="Haridas S."/>
            <person name="Albert R."/>
            <person name="Binder M."/>
            <person name="Bloem J."/>
            <person name="Labutti K."/>
            <person name="Salamov A."/>
            <person name="Andreopoulos B."/>
            <person name="Baker S."/>
            <person name="Barry K."/>
            <person name="Bills G."/>
            <person name="Bluhm B."/>
            <person name="Cannon C."/>
            <person name="Castanera R."/>
            <person name="Culley D."/>
            <person name="Daum C."/>
            <person name="Ezra D."/>
            <person name="Gonzalez J."/>
            <person name="Henrissat B."/>
            <person name="Kuo A."/>
            <person name="Liang C."/>
            <person name="Lipzen A."/>
            <person name="Lutzoni F."/>
            <person name="Magnuson J."/>
            <person name="Mondo S."/>
            <person name="Nolan M."/>
            <person name="Ohm R."/>
            <person name="Pangilinan J."/>
            <person name="Park H.-J."/>
            <person name="Ramirez L."/>
            <person name="Alfaro M."/>
            <person name="Sun H."/>
            <person name="Tritt A."/>
            <person name="Yoshinaga Y."/>
            <person name="Zwiers L.-H."/>
            <person name="Turgeon B."/>
            <person name="Goodwin S."/>
            <person name="Spatafora J."/>
            <person name="Crous P."/>
            <person name="Grigoriev I."/>
        </authorList>
    </citation>
    <scope>NUCLEOTIDE SEQUENCE</scope>
    <source>
        <strain evidence="2">CBS 161.51</strain>
    </source>
</reference>
<feature type="compositionally biased region" description="Polar residues" evidence="1">
    <location>
        <begin position="99"/>
        <end position="108"/>
    </location>
</feature>
<evidence type="ECO:0000313" key="2">
    <source>
        <dbReference type="EMBL" id="KAF1934557.1"/>
    </source>
</evidence>
<evidence type="ECO:0000313" key="3">
    <source>
        <dbReference type="Proteomes" id="UP000800038"/>
    </source>
</evidence>